<evidence type="ECO:0000313" key="3">
    <source>
        <dbReference type="Proteomes" id="UP000734854"/>
    </source>
</evidence>
<proteinExistence type="predicted"/>
<dbReference type="EMBL" id="JACMSC010000016">
    <property type="protein sequence ID" value="KAG6480916.1"/>
    <property type="molecule type" value="Genomic_DNA"/>
</dbReference>
<name>A0A8J5KBU8_ZINOF</name>
<keyword evidence="3" id="KW-1185">Reference proteome</keyword>
<protein>
    <submittedName>
        <fullName evidence="2">Uncharacterized protein</fullName>
    </submittedName>
</protein>
<evidence type="ECO:0000313" key="2">
    <source>
        <dbReference type="EMBL" id="KAG6480916.1"/>
    </source>
</evidence>
<organism evidence="2 3">
    <name type="scientific">Zingiber officinale</name>
    <name type="common">Ginger</name>
    <name type="synonym">Amomum zingiber</name>
    <dbReference type="NCBI Taxonomy" id="94328"/>
    <lineage>
        <taxon>Eukaryota</taxon>
        <taxon>Viridiplantae</taxon>
        <taxon>Streptophyta</taxon>
        <taxon>Embryophyta</taxon>
        <taxon>Tracheophyta</taxon>
        <taxon>Spermatophyta</taxon>
        <taxon>Magnoliopsida</taxon>
        <taxon>Liliopsida</taxon>
        <taxon>Zingiberales</taxon>
        <taxon>Zingiberaceae</taxon>
        <taxon>Zingiber</taxon>
    </lineage>
</organism>
<reference evidence="2 3" key="1">
    <citation type="submission" date="2020-08" db="EMBL/GenBank/DDBJ databases">
        <title>Plant Genome Project.</title>
        <authorList>
            <person name="Zhang R.-G."/>
        </authorList>
    </citation>
    <scope>NUCLEOTIDE SEQUENCE [LARGE SCALE GENOMIC DNA]</scope>
    <source>
        <tissue evidence="2">Rhizome</tissue>
    </source>
</reference>
<dbReference type="Proteomes" id="UP000734854">
    <property type="component" value="Unassembled WGS sequence"/>
</dbReference>
<feature type="region of interest" description="Disordered" evidence="1">
    <location>
        <begin position="73"/>
        <end position="121"/>
    </location>
</feature>
<accession>A0A8J5KBU8</accession>
<gene>
    <name evidence="2" type="ORF">ZIOFF_057504</name>
</gene>
<evidence type="ECO:0000256" key="1">
    <source>
        <dbReference type="SAM" id="MobiDB-lite"/>
    </source>
</evidence>
<feature type="compositionally biased region" description="Low complexity" evidence="1">
    <location>
        <begin position="77"/>
        <end position="87"/>
    </location>
</feature>
<dbReference type="AlphaFoldDB" id="A0A8J5KBU8"/>
<comment type="caution">
    <text evidence="2">The sequence shown here is derived from an EMBL/GenBank/DDBJ whole genome shotgun (WGS) entry which is preliminary data.</text>
</comment>
<sequence>MPPKSPHFHRAALFILLLFFLFLLFFYSFRPSSSNDRLDGISPNVAQRLFLALSSDANATISFHLRALNRQPHLAATPSSSPTSFRTPDPPASAPLPSTILPSSPTPPRSPSHFFSRTDSS</sequence>